<comment type="pathway">
    <text evidence="1">Lipid metabolism; butanoate metabolism.</text>
</comment>
<dbReference type="Pfam" id="PF02737">
    <property type="entry name" value="3HCDH_N"/>
    <property type="match status" value="1"/>
</dbReference>
<evidence type="ECO:0000259" key="5">
    <source>
        <dbReference type="Pfam" id="PF02737"/>
    </source>
</evidence>
<dbReference type="SUPFAM" id="SSF51735">
    <property type="entry name" value="NAD(P)-binding Rossmann-fold domains"/>
    <property type="match status" value="1"/>
</dbReference>
<dbReference type="InterPro" id="IPR013328">
    <property type="entry name" value="6PGD_dom2"/>
</dbReference>
<evidence type="ECO:0000313" key="7">
    <source>
        <dbReference type="Proteomes" id="UP001601444"/>
    </source>
</evidence>
<dbReference type="InterPro" id="IPR022694">
    <property type="entry name" value="3-OHacyl-CoA_DH"/>
</dbReference>
<dbReference type="InterPro" id="IPR006108">
    <property type="entry name" value="3HC_DH_C"/>
</dbReference>
<evidence type="ECO:0000313" key="6">
    <source>
        <dbReference type="EMBL" id="MFF0545998.1"/>
    </source>
</evidence>
<dbReference type="Proteomes" id="UP001601444">
    <property type="component" value="Unassembled WGS sequence"/>
</dbReference>
<dbReference type="EMBL" id="JBIAMX010000017">
    <property type="protein sequence ID" value="MFF0545998.1"/>
    <property type="molecule type" value="Genomic_DNA"/>
</dbReference>
<sequence>MSQIPHDHSNRPVAVVGAGTLGRRIALMFATRGGTVHITDPNAEQGRAAVEYATGTLPEVLGAIDGGAPGTISYVPAQADAVRDAWLVVEAVPENLELKKKIFAQLESDSPADAILASNSSSYASRLFTEGLRTRDRMLNTHFYMPPQSTTLDVMSDGDTAPEIIDFVLRTFPQFGLHPFLCRKESTGFVFNRIWAAIKREALEVVYEGVSVPADVDAMFALNFGTKAGPFRMMDQVGLDVVLDIEEHYAAENPHLPEGPRILLKKYVDAGKLGIKTGEGFYDDYAAPKG</sequence>
<feature type="domain" description="3-hydroxyacyl-CoA dehydrogenase C-terminal" evidence="4">
    <location>
        <begin position="188"/>
        <end position="283"/>
    </location>
</feature>
<dbReference type="Gene3D" id="1.10.1040.10">
    <property type="entry name" value="N-(1-d-carboxylethyl)-l-norvaline Dehydrogenase, domain 2"/>
    <property type="match status" value="1"/>
</dbReference>
<gene>
    <name evidence="6" type="ORF">ACFYTF_24475</name>
</gene>
<dbReference type="EC" id="1.1.1.35" evidence="6"/>
<dbReference type="Pfam" id="PF00725">
    <property type="entry name" value="3HCDH"/>
    <property type="match status" value="1"/>
</dbReference>
<dbReference type="InterPro" id="IPR006176">
    <property type="entry name" value="3-OHacyl-CoA_DH_NAD-bd"/>
</dbReference>
<dbReference type="InterPro" id="IPR036291">
    <property type="entry name" value="NAD(P)-bd_dom_sf"/>
</dbReference>
<comment type="similarity">
    <text evidence="2">Belongs to the 3-hydroxyacyl-CoA dehydrogenase family.</text>
</comment>
<dbReference type="InterPro" id="IPR008927">
    <property type="entry name" value="6-PGluconate_DH-like_C_sf"/>
</dbReference>
<evidence type="ECO:0000256" key="1">
    <source>
        <dbReference type="ARBA" id="ARBA00005086"/>
    </source>
</evidence>
<keyword evidence="3 6" id="KW-0560">Oxidoreductase</keyword>
<name>A0ABW6PUZ4_9NOCA</name>
<evidence type="ECO:0000259" key="4">
    <source>
        <dbReference type="Pfam" id="PF00725"/>
    </source>
</evidence>
<reference evidence="6 7" key="1">
    <citation type="submission" date="2024-10" db="EMBL/GenBank/DDBJ databases">
        <title>The Natural Products Discovery Center: Release of the First 8490 Sequenced Strains for Exploring Actinobacteria Biosynthetic Diversity.</title>
        <authorList>
            <person name="Kalkreuter E."/>
            <person name="Kautsar S.A."/>
            <person name="Yang D."/>
            <person name="Bader C.D."/>
            <person name="Teijaro C.N."/>
            <person name="Fluegel L."/>
            <person name="Davis C.M."/>
            <person name="Simpson J.R."/>
            <person name="Lauterbach L."/>
            <person name="Steele A.D."/>
            <person name="Gui C."/>
            <person name="Meng S."/>
            <person name="Li G."/>
            <person name="Viehrig K."/>
            <person name="Ye F."/>
            <person name="Su P."/>
            <person name="Kiefer A.F."/>
            <person name="Nichols A."/>
            <person name="Cepeda A.J."/>
            <person name="Yan W."/>
            <person name="Fan B."/>
            <person name="Jiang Y."/>
            <person name="Adhikari A."/>
            <person name="Zheng C.-J."/>
            <person name="Schuster L."/>
            <person name="Cowan T.M."/>
            <person name="Smanski M.J."/>
            <person name="Chevrette M.G."/>
            <person name="De Carvalho L.P.S."/>
            <person name="Shen B."/>
        </authorList>
    </citation>
    <scope>NUCLEOTIDE SEQUENCE [LARGE SCALE GENOMIC DNA]</scope>
    <source>
        <strain evidence="6 7">NPDC004045</strain>
    </source>
</reference>
<proteinExistence type="inferred from homology"/>
<dbReference type="SUPFAM" id="SSF48179">
    <property type="entry name" value="6-phosphogluconate dehydrogenase C-terminal domain-like"/>
    <property type="match status" value="1"/>
</dbReference>
<accession>A0ABW6PUZ4</accession>
<comment type="caution">
    <text evidence="6">The sequence shown here is derived from an EMBL/GenBank/DDBJ whole genome shotgun (WGS) entry which is preliminary data.</text>
</comment>
<dbReference type="GO" id="GO:0003857">
    <property type="term" value="F:(3S)-3-hydroxyacyl-CoA dehydrogenase (NAD+) activity"/>
    <property type="evidence" value="ECO:0007669"/>
    <property type="project" value="UniProtKB-EC"/>
</dbReference>
<evidence type="ECO:0000256" key="2">
    <source>
        <dbReference type="ARBA" id="ARBA00009463"/>
    </source>
</evidence>
<dbReference type="PANTHER" id="PTHR48075:SF3">
    <property type="entry name" value="3-HYDROXYACYL-COA DEHYDROGENASE"/>
    <property type="match status" value="1"/>
</dbReference>
<feature type="domain" description="3-hydroxyacyl-CoA dehydrogenase NAD binding" evidence="5">
    <location>
        <begin position="13"/>
        <end position="184"/>
    </location>
</feature>
<dbReference type="PIRSF" id="PIRSF000105">
    <property type="entry name" value="HCDH"/>
    <property type="match status" value="1"/>
</dbReference>
<protein>
    <submittedName>
        <fullName evidence="6">3-hydroxyacyl-CoA dehydrogenase family protein</fullName>
        <ecNumber evidence="6">1.1.1.35</ecNumber>
    </submittedName>
</protein>
<dbReference type="RefSeq" id="WP_043650855.1">
    <property type="nucleotide sequence ID" value="NZ_JBIAMX010000017.1"/>
</dbReference>
<dbReference type="PANTHER" id="PTHR48075">
    <property type="entry name" value="3-HYDROXYACYL-COA DEHYDROGENASE FAMILY PROTEIN"/>
    <property type="match status" value="1"/>
</dbReference>
<keyword evidence="7" id="KW-1185">Reference proteome</keyword>
<organism evidence="6 7">
    <name type="scientific">Nocardia thailandica</name>
    <dbReference type="NCBI Taxonomy" id="257275"/>
    <lineage>
        <taxon>Bacteria</taxon>
        <taxon>Bacillati</taxon>
        <taxon>Actinomycetota</taxon>
        <taxon>Actinomycetes</taxon>
        <taxon>Mycobacteriales</taxon>
        <taxon>Nocardiaceae</taxon>
        <taxon>Nocardia</taxon>
    </lineage>
</organism>
<evidence type="ECO:0000256" key="3">
    <source>
        <dbReference type="ARBA" id="ARBA00023002"/>
    </source>
</evidence>
<dbReference type="Gene3D" id="3.40.50.720">
    <property type="entry name" value="NAD(P)-binding Rossmann-like Domain"/>
    <property type="match status" value="1"/>
</dbReference>